<dbReference type="AlphaFoldDB" id="A0A2W5TCM8"/>
<organism evidence="1 2">
    <name type="scientific">Archangium gephyra</name>
    <dbReference type="NCBI Taxonomy" id="48"/>
    <lineage>
        <taxon>Bacteria</taxon>
        <taxon>Pseudomonadati</taxon>
        <taxon>Myxococcota</taxon>
        <taxon>Myxococcia</taxon>
        <taxon>Myxococcales</taxon>
        <taxon>Cystobacterineae</taxon>
        <taxon>Archangiaceae</taxon>
        <taxon>Archangium</taxon>
    </lineage>
</organism>
<evidence type="ECO:0000313" key="1">
    <source>
        <dbReference type="EMBL" id="PZR12652.1"/>
    </source>
</evidence>
<reference evidence="1 2" key="1">
    <citation type="submission" date="2017-08" db="EMBL/GenBank/DDBJ databases">
        <title>Infants hospitalized years apart are colonized by the same room-sourced microbial strains.</title>
        <authorList>
            <person name="Brooks B."/>
            <person name="Olm M.R."/>
            <person name="Firek B.A."/>
            <person name="Baker R."/>
            <person name="Thomas B.C."/>
            <person name="Morowitz M.J."/>
            <person name="Banfield J.F."/>
        </authorList>
    </citation>
    <scope>NUCLEOTIDE SEQUENCE [LARGE SCALE GENOMIC DNA]</scope>
    <source>
        <strain evidence="1">S2_003_000_R2_14</strain>
    </source>
</reference>
<gene>
    <name evidence="1" type="ORF">DI536_13785</name>
</gene>
<name>A0A2W5TCM8_9BACT</name>
<proteinExistence type="predicted"/>
<dbReference type="Proteomes" id="UP000249061">
    <property type="component" value="Unassembled WGS sequence"/>
</dbReference>
<accession>A0A2W5TCM8</accession>
<protein>
    <submittedName>
        <fullName evidence="1">Uncharacterized protein</fullName>
    </submittedName>
</protein>
<comment type="caution">
    <text evidence="1">The sequence shown here is derived from an EMBL/GenBank/DDBJ whole genome shotgun (WGS) entry which is preliminary data.</text>
</comment>
<evidence type="ECO:0000313" key="2">
    <source>
        <dbReference type="Proteomes" id="UP000249061"/>
    </source>
</evidence>
<dbReference type="EMBL" id="QFQP01000011">
    <property type="protein sequence ID" value="PZR12652.1"/>
    <property type="molecule type" value="Genomic_DNA"/>
</dbReference>
<sequence length="173" mass="18009">MTGLVGCAGSAEGKVAGHNLAVADAIFGVTKDDDGKNNFLLVAMSDQPNLCDKFKANRRPKGATSLTFVMYRIADLKLLAPDQGEYTVTSDAFSNGNKASVTFSREDSSCADTISNNAGNGKSGLIKLTNLKAETGGTANGTFDVTFGDGSLKGGFNATYCDLSQLTDNPNCE</sequence>